<dbReference type="AlphaFoldDB" id="A0A7V5CT27"/>
<proteinExistence type="predicted"/>
<dbReference type="PROSITE" id="PS51178">
    <property type="entry name" value="PASTA"/>
    <property type="match status" value="2"/>
</dbReference>
<comment type="caution">
    <text evidence="2">The sequence shown here is derived from an EMBL/GenBank/DDBJ whole genome shotgun (WGS) entry which is preliminary data.</text>
</comment>
<dbReference type="SMART" id="SM00740">
    <property type="entry name" value="PASTA"/>
    <property type="match status" value="3"/>
</dbReference>
<feature type="domain" description="PASTA" evidence="1">
    <location>
        <begin position="173"/>
        <end position="256"/>
    </location>
</feature>
<dbReference type="InterPro" id="IPR005543">
    <property type="entry name" value="PASTA_dom"/>
</dbReference>
<dbReference type="Gene3D" id="3.30.10.20">
    <property type="match status" value="2"/>
</dbReference>
<gene>
    <name evidence="2" type="ORF">ENW50_05510</name>
</gene>
<name>A0A7V5CT27_9BACT</name>
<reference evidence="2" key="1">
    <citation type="journal article" date="2020" name="mSystems">
        <title>Genome- and Community-Level Interaction Insights into Carbon Utilization and Element Cycling Functions of Hydrothermarchaeota in Hydrothermal Sediment.</title>
        <authorList>
            <person name="Zhou Z."/>
            <person name="Liu Y."/>
            <person name="Xu W."/>
            <person name="Pan J."/>
            <person name="Luo Z.H."/>
            <person name="Li M."/>
        </authorList>
    </citation>
    <scope>NUCLEOTIDE SEQUENCE [LARGE SCALE GENOMIC DNA]</scope>
    <source>
        <strain evidence="2">SpSt-855</strain>
    </source>
</reference>
<dbReference type="Pfam" id="PF03793">
    <property type="entry name" value="PASTA"/>
    <property type="match status" value="2"/>
</dbReference>
<dbReference type="CDD" id="cd06577">
    <property type="entry name" value="PASTA_pknB"/>
    <property type="match status" value="2"/>
</dbReference>
<accession>A0A7V5CT27</accession>
<dbReference type="EMBL" id="DTKL01000031">
    <property type="protein sequence ID" value="HGY94127.1"/>
    <property type="molecule type" value="Genomic_DNA"/>
</dbReference>
<feature type="domain" description="PASTA" evidence="1">
    <location>
        <begin position="99"/>
        <end position="167"/>
    </location>
</feature>
<organism evidence="2">
    <name type="scientific">Acidobacterium capsulatum</name>
    <dbReference type="NCBI Taxonomy" id="33075"/>
    <lineage>
        <taxon>Bacteria</taxon>
        <taxon>Pseudomonadati</taxon>
        <taxon>Acidobacteriota</taxon>
        <taxon>Terriglobia</taxon>
        <taxon>Terriglobales</taxon>
        <taxon>Acidobacteriaceae</taxon>
        <taxon>Acidobacterium</taxon>
    </lineage>
</organism>
<sequence length="256" mass="26379">MKSLFRILGIMLLLVAVALTSAIITMQLVIHGAEVSVPDMRGKSIAEADSEAAHLGLRMQIANHFYSAAIAAGNIMDQTPAPGTRVRTGWPLRVTESLGAQKVTVPALTGMQDRIAMLEVHRAGLDLGSVAYLPWPQSVSGEVLAQSPGAHAKDVASPNVQLLVAAPADENSTAQNALVMPNLVGKIFTGAALTVTHAGLRLAPVKEVAVAIPPVGSVDSSAAPRPPVLTGSVLAQSPLAGYQVTPGTTVTLTVAK</sequence>
<protein>
    <submittedName>
        <fullName evidence="2">PASTA domain-containing protein</fullName>
    </submittedName>
</protein>
<evidence type="ECO:0000259" key="1">
    <source>
        <dbReference type="PROSITE" id="PS51178"/>
    </source>
</evidence>
<evidence type="ECO:0000313" key="2">
    <source>
        <dbReference type="EMBL" id="HGY94127.1"/>
    </source>
</evidence>